<dbReference type="PROSITE" id="PS50088">
    <property type="entry name" value="ANK_REPEAT"/>
    <property type="match status" value="1"/>
</dbReference>
<dbReference type="PANTHER" id="PTHR24177">
    <property type="entry name" value="CASKIN"/>
    <property type="match status" value="1"/>
</dbReference>
<gene>
    <name evidence="5" type="ORF">FEM48_ZijujUnG0027300</name>
</gene>
<feature type="repeat" description="ANK" evidence="1">
    <location>
        <begin position="90"/>
        <end position="111"/>
    </location>
</feature>
<evidence type="ECO:0000256" key="3">
    <source>
        <dbReference type="SAM" id="Phobius"/>
    </source>
</evidence>
<feature type="transmembrane region" description="Helical" evidence="3">
    <location>
        <begin position="582"/>
        <end position="609"/>
    </location>
</feature>
<dbReference type="SUPFAM" id="SSF140860">
    <property type="entry name" value="Pseudo ankyrin repeat-like"/>
    <property type="match status" value="1"/>
</dbReference>
<dbReference type="GO" id="GO:0016020">
    <property type="term" value="C:membrane"/>
    <property type="evidence" value="ECO:0007669"/>
    <property type="project" value="TreeGrafter"/>
</dbReference>
<accession>A0A978U9M3</accession>
<comment type="caution">
    <text evidence="5">The sequence shown here is derived from an EMBL/GenBank/DDBJ whole genome shotgun (WGS) entry which is preliminary data.</text>
</comment>
<feature type="domain" description="PGG" evidence="4">
    <location>
        <begin position="464"/>
        <end position="576"/>
    </location>
</feature>
<dbReference type="SMART" id="SM00248">
    <property type="entry name" value="ANK"/>
    <property type="match status" value="6"/>
</dbReference>
<dbReference type="Pfam" id="PF13962">
    <property type="entry name" value="PGG"/>
    <property type="match status" value="1"/>
</dbReference>
<feature type="coiled-coil region" evidence="2">
    <location>
        <begin position="218"/>
        <end position="245"/>
    </location>
</feature>
<protein>
    <recommendedName>
        <fullName evidence="4">PGG domain-containing protein</fullName>
    </recommendedName>
</protein>
<sequence>MATTSNEIEKKEDSSSNKNLFTVAMKGKWIEVENLCKEDIGRLKQKITKSGATALHVAVGENQVYTVKELVKLITQEEGQKEVLAIQNDAGYTPLHVAASTGNEVICRLMVGADLSLIGVRNKKGETPLFLAALHGKSSIFLYLDSVCCRSDGYSYARRKDGDTFLHAAIAGEHLELVGAVNEKGYTPLHILATKPAAFPSGNKLGWLNRFIYRFLSADELEPQVTKLQEEIRSYQADVKRFQESDNASGKHEISKLKATTSMFCDFIDLCTESTLNVIGLGIPFEAIQKGVIIEEEEVKSQKKFNTEEEEVIRLKQRKLAASESVILVAAKNGILEIVKEILEEYPVAINDRDASRKNIIMLAAENRHAKLFNFLRRKNFLRESTLRKIDDEGNSFLHLAAIYSKDKLWPIPGAASQMQWEIKWFEYVKYSLTGVSFRRNNKEKSAEEIFNETHTTLVKEGAEWLVKTSESCSVVAALIAAVAFATSASIPGGNDEKTGKPKLQEHTAFEIFAISSLVALCFSVTALIMFLAILTSRFQQRDFARDLPVKLLLGLTSLFVSIGAVLVSFSSGHSLVTEDKFRYAIFPVYAATCLPISIFAVAQFPLYLDLLRTNFKNPFD</sequence>
<reference evidence="5" key="1">
    <citation type="journal article" date="2021" name="Front. Plant Sci.">
        <title>Chromosome-Scale Genome Assembly for Chinese Sour Jujube and Insights Into Its Genome Evolution and Domestication Signature.</title>
        <authorList>
            <person name="Shen L.-Y."/>
            <person name="Luo H."/>
            <person name="Wang X.-L."/>
            <person name="Wang X.-M."/>
            <person name="Qiu X.-J."/>
            <person name="Liu H."/>
            <person name="Zhou S.-S."/>
            <person name="Jia K.-H."/>
            <person name="Nie S."/>
            <person name="Bao Y.-T."/>
            <person name="Zhang R.-G."/>
            <person name="Yun Q.-Z."/>
            <person name="Chai Y.-H."/>
            <person name="Lu J.-Y."/>
            <person name="Li Y."/>
            <person name="Zhao S.-W."/>
            <person name="Mao J.-F."/>
            <person name="Jia S.-G."/>
            <person name="Mao Y.-M."/>
        </authorList>
    </citation>
    <scope>NUCLEOTIDE SEQUENCE</scope>
    <source>
        <strain evidence="5">AT0</strain>
        <tissue evidence="5">Leaf</tissue>
    </source>
</reference>
<dbReference type="Proteomes" id="UP000813462">
    <property type="component" value="Unassembled WGS sequence"/>
</dbReference>
<evidence type="ECO:0000256" key="1">
    <source>
        <dbReference type="PROSITE-ProRule" id="PRU00023"/>
    </source>
</evidence>
<dbReference type="EMBL" id="JAEACU010000151">
    <property type="protein sequence ID" value="KAH7511290.1"/>
    <property type="molecule type" value="Genomic_DNA"/>
</dbReference>
<dbReference type="Gene3D" id="1.25.40.20">
    <property type="entry name" value="Ankyrin repeat-containing domain"/>
    <property type="match status" value="2"/>
</dbReference>
<dbReference type="SUPFAM" id="SSF48403">
    <property type="entry name" value="Ankyrin repeat"/>
    <property type="match status" value="1"/>
</dbReference>
<feature type="transmembrane region" description="Helical" evidence="3">
    <location>
        <begin position="548"/>
        <end position="570"/>
    </location>
</feature>
<feature type="transmembrane region" description="Helical" evidence="3">
    <location>
        <begin position="512"/>
        <end position="536"/>
    </location>
</feature>
<dbReference type="InterPro" id="IPR002110">
    <property type="entry name" value="Ankyrin_rpt"/>
</dbReference>
<keyword evidence="2" id="KW-0175">Coiled coil</keyword>
<dbReference type="InterPro" id="IPR036770">
    <property type="entry name" value="Ankyrin_rpt-contain_sf"/>
</dbReference>
<dbReference type="AlphaFoldDB" id="A0A978U9M3"/>
<name>A0A978U9M3_ZIZJJ</name>
<evidence type="ECO:0000313" key="5">
    <source>
        <dbReference type="EMBL" id="KAH7511290.1"/>
    </source>
</evidence>
<proteinExistence type="predicted"/>
<dbReference type="InterPro" id="IPR026961">
    <property type="entry name" value="PGG_dom"/>
</dbReference>
<evidence type="ECO:0000256" key="2">
    <source>
        <dbReference type="SAM" id="Coils"/>
    </source>
</evidence>
<evidence type="ECO:0000313" key="6">
    <source>
        <dbReference type="Proteomes" id="UP000813462"/>
    </source>
</evidence>
<dbReference type="Pfam" id="PF12796">
    <property type="entry name" value="Ank_2"/>
    <property type="match status" value="2"/>
</dbReference>
<keyword evidence="3" id="KW-0472">Membrane</keyword>
<keyword evidence="3" id="KW-0812">Transmembrane</keyword>
<evidence type="ECO:0000259" key="4">
    <source>
        <dbReference type="Pfam" id="PF13962"/>
    </source>
</evidence>
<keyword evidence="3" id="KW-1133">Transmembrane helix</keyword>
<dbReference type="PANTHER" id="PTHR24177:SF103">
    <property type="entry name" value="PGG DOMAIN-CONTAINING PROTEIN"/>
    <property type="match status" value="1"/>
</dbReference>
<organism evidence="5 6">
    <name type="scientific">Ziziphus jujuba var. spinosa</name>
    <dbReference type="NCBI Taxonomy" id="714518"/>
    <lineage>
        <taxon>Eukaryota</taxon>
        <taxon>Viridiplantae</taxon>
        <taxon>Streptophyta</taxon>
        <taxon>Embryophyta</taxon>
        <taxon>Tracheophyta</taxon>
        <taxon>Spermatophyta</taxon>
        <taxon>Magnoliopsida</taxon>
        <taxon>eudicotyledons</taxon>
        <taxon>Gunneridae</taxon>
        <taxon>Pentapetalae</taxon>
        <taxon>rosids</taxon>
        <taxon>fabids</taxon>
        <taxon>Rosales</taxon>
        <taxon>Rhamnaceae</taxon>
        <taxon>Paliureae</taxon>
        <taxon>Ziziphus</taxon>
    </lineage>
</organism>
<keyword evidence="1" id="KW-0040">ANK repeat</keyword>
<dbReference type="PROSITE" id="PS50297">
    <property type="entry name" value="ANK_REP_REGION"/>
    <property type="match status" value="1"/>
</dbReference>